<keyword evidence="1" id="KW-0843">Virulence</keyword>
<dbReference type="InterPro" id="IPR043088">
    <property type="entry name" value="Adhesin_E"/>
</dbReference>
<keyword evidence="1" id="KW-0998">Cell outer membrane</keyword>
<keyword evidence="7" id="KW-1185">Reference proteome</keyword>
<evidence type="ECO:0000256" key="1">
    <source>
        <dbReference type="PIRNR" id="PIRNR012320"/>
    </source>
</evidence>
<dbReference type="Gene3D" id="2.40.128.710">
    <property type="entry name" value="Surface-adhesin protein E"/>
    <property type="match status" value="1"/>
</dbReference>
<dbReference type="InterPro" id="IPR031939">
    <property type="entry name" value="Adhesin_E-like"/>
</dbReference>
<dbReference type="GO" id="GO:0009986">
    <property type="term" value="C:cell surface"/>
    <property type="evidence" value="ECO:0007669"/>
    <property type="project" value="UniProtKB-UniRule"/>
</dbReference>
<keyword evidence="1" id="KW-0472">Membrane</keyword>
<organism evidence="4 6">
    <name type="scientific">Avibacterium gallinarum</name>
    <name type="common">Pasteurella gallinarum</name>
    <dbReference type="NCBI Taxonomy" id="755"/>
    <lineage>
        <taxon>Bacteria</taxon>
        <taxon>Pseudomonadati</taxon>
        <taxon>Pseudomonadota</taxon>
        <taxon>Gammaproteobacteria</taxon>
        <taxon>Pasteurellales</taxon>
        <taxon>Pasteurellaceae</taxon>
        <taxon>Avibacterium</taxon>
    </lineage>
</organism>
<dbReference type="AlphaFoldDB" id="A0A379AXD1"/>
<dbReference type="PIRSF" id="PIRSF012320">
    <property type="entry name" value="Prplsmic_HI0178_prd"/>
    <property type="match status" value="1"/>
</dbReference>
<reference evidence="5 7" key="2">
    <citation type="submission" date="2019-03" db="EMBL/GenBank/DDBJ databases">
        <title>Genomic Encyclopedia of Type Strains, Phase IV (KMG-IV): sequencing the most valuable type-strain genomes for metagenomic binning, comparative biology and taxonomic classification.</title>
        <authorList>
            <person name="Goeker M."/>
        </authorList>
    </citation>
    <scope>NUCLEOTIDE SEQUENCE [LARGE SCALE GENOMIC DNA]</scope>
    <source>
        <strain evidence="5 7">DSM 17481</strain>
    </source>
</reference>
<comment type="function">
    <text evidence="1">Acts as a multifunctional adhesin involved in direct interactions with host epithelial cells and host proteins.</text>
</comment>
<dbReference type="Proteomes" id="UP000294683">
    <property type="component" value="Unassembled WGS sequence"/>
</dbReference>
<gene>
    <name evidence="5" type="ORF">EV689_101511</name>
    <name evidence="4" type="ORF">NCTC11188_01341</name>
</gene>
<evidence type="ECO:0000256" key="2">
    <source>
        <dbReference type="SAM" id="SignalP"/>
    </source>
</evidence>
<dbReference type="EMBL" id="UGSQ01000003">
    <property type="protein sequence ID" value="SUB26975.1"/>
    <property type="molecule type" value="Genomic_DNA"/>
</dbReference>
<dbReference type="RefSeq" id="WP_103853401.1">
    <property type="nucleotide sequence ID" value="NZ_JBLOCT010000004.1"/>
</dbReference>
<dbReference type="Pfam" id="PF16747">
    <property type="entry name" value="Adhesin_E"/>
    <property type="match status" value="1"/>
</dbReference>
<proteinExistence type="predicted"/>
<sequence length="155" mass="18015">MKKLGLLLSVMLLAACSTTPTSPPPEVKLVLPTLTKAGYFKLAPNAEYYVDTQSVWVDNEDKHLIHFDVVINSDKGLFVYKERPELYARSVRQYKILNCNTYRLTQVRTDYYSEFWGDGIRAALRKQQRHTVKLQKNSTLYVLGQVMCANMYRKW</sequence>
<feature type="signal peptide" evidence="2">
    <location>
        <begin position="1"/>
        <end position="21"/>
    </location>
</feature>
<evidence type="ECO:0000313" key="7">
    <source>
        <dbReference type="Proteomes" id="UP000294683"/>
    </source>
</evidence>
<evidence type="ECO:0000313" key="6">
    <source>
        <dbReference type="Proteomes" id="UP000255113"/>
    </source>
</evidence>
<dbReference type="Proteomes" id="UP000255113">
    <property type="component" value="Unassembled WGS sequence"/>
</dbReference>
<evidence type="ECO:0000259" key="3">
    <source>
        <dbReference type="Pfam" id="PF16747"/>
    </source>
</evidence>
<accession>A0A379AXD1</accession>
<reference evidence="4 6" key="1">
    <citation type="submission" date="2018-06" db="EMBL/GenBank/DDBJ databases">
        <authorList>
            <consortium name="Pathogen Informatics"/>
            <person name="Doyle S."/>
        </authorList>
    </citation>
    <scope>NUCLEOTIDE SEQUENCE [LARGE SCALE GENOMIC DNA]</scope>
    <source>
        <strain evidence="4 6">NCTC11188</strain>
    </source>
</reference>
<dbReference type="GO" id="GO:0009279">
    <property type="term" value="C:cell outer membrane"/>
    <property type="evidence" value="ECO:0007669"/>
    <property type="project" value="UniProtKB-UniRule"/>
</dbReference>
<name>A0A379AXD1_AVIGA</name>
<evidence type="ECO:0000313" key="4">
    <source>
        <dbReference type="EMBL" id="SUB26975.1"/>
    </source>
</evidence>
<keyword evidence="2" id="KW-0732">Signal</keyword>
<evidence type="ECO:0000313" key="5">
    <source>
        <dbReference type="EMBL" id="TDP30475.1"/>
    </source>
</evidence>
<dbReference type="InterPro" id="IPR016595">
    <property type="entry name" value="Adhesin_E_Pasteurellaceae"/>
</dbReference>
<feature type="chain" id="PRO_5017036534" description="Surface-adhesin protein" evidence="2">
    <location>
        <begin position="22"/>
        <end position="155"/>
    </location>
</feature>
<feature type="domain" description="Surface-adhesin protein E-like" evidence="3">
    <location>
        <begin position="45"/>
        <end position="149"/>
    </location>
</feature>
<protein>
    <recommendedName>
        <fullName evidence="1">Surface-adhesin protein</fullName>
    </recommendedName>
</protein>
<dbReference type="PROSITE" id="PS51257">
    <property type="entry name" value="PROKAR_LIPOPROTEIN"/>
    <property type="match status" value="1"/>
</dbReference>
<dbReference type="EMBL" id="SNXJ01000001">
    <property type="protein sequence ID" value="TDP30475.1"/>
    <property type="molecule type" value="Genomic_DNA"/>
</dbReference>